<comment type="function">
    <text evidence="11">Catalyzes the oxidation of 5,10-methylenetetrahydrofolate to 5,10-methenyltetrahydrofolate and then the hydrolysis of 5,10-methenyltetrahydrofolate to 10-formyltetrahydrofolate.</text>
</comment>
<evidence type="ECO:0000256" key="2">
    <source>
        <dbReference type="ARBA" id="ARBA00011738"/>
    </source>
</evidence>
<dbReference type="PRINTS" id="PR00085">
    <property type="entry name" value="THFDHDRGNASE"/>
</dbReference>
<dbReference type="Gene3D" id="3.40.50.720">
    <property type="entry name" value="NAD(P)-binding Rossmann-like Domain"/>
    <property type="match status" value="1"/>
</dbReference>
<dbReference type="InterPro" id="IPR020631">
    <property type="entry name" value="THF_DH/CycHdrlase_NAD-bd_dom"/>
</dbReference>
<comment type="caution">
    <text evidence="14">The sequence shown here is derived from an EMBL/GenBank/DDBJ whole genome shotgun (WGS) entry which is preliminary data.</text>
</comment>
<dbReference type="InterPro" id="IPR020867">
    <property type="entry name" value="THF_DH/CycHdrlase_CS"/>
</dbReference>
<dbReference type="Pfam" id="PF02882">
    <property type="entry name" value="THF_DHG_CYH_C"/>
    <property type="match status" value="1"/>
</dbReference>
<dbReference type="InterPro" id="IPR046346">
    <property type="entry name" value="Aminoacid_DH-like_N_sf"/>
</dbReference>
<evidence type="ECO:0000256" key="1">
    <source>
        <dbReference type="ARBA" id="ARBA00004777"/>
    </source>
</evidence>
<evidence type="ECO:0000256" key="7">
    <source>
        <dbReference type="ARBA" id="ARBA00023002"/>
    </source>
</evidence>
<dbReference type="SUPFAM" id="SSF51735">
    <property type="entry name" value="NAD(P)-binding Rossmann-fold domains"/>
    <property type="match status" value="1"/>
</dbReference>
<sequence>MSILNGRILAKIIQKEIKQEIQRLKQKPGLAIILVGDDPASHLYVSLKEKACKQTGIHFEKIIYEEKTPEEILINKIAKLNNRSDIHGILVQLPLPGQNPDNVITAIDPKKDVDGFHPKNLTLLEEGKPCLVPAVVLGIIKLIDETKHDLSGKKAVIISSDIFAKPLLKTLRNRSLNTEVIRWDNVNLAEKTKTADVLICAIGKPNFIKGEIIKKGAIVIDVGTTRVGNKVVGDIEQESAKQIARFLTPVPGGVGPMTVAMLLKNVLEAHRIQTGVGNNQKIY</sequence>
<protein>
    <recommendedName>
        <fullName evidence="11">Bifunctional protein FolD</fullName>
    </recommendedName>
    <domain>
        <recommendedName>
            <fullName evidence="11">Methylenetetrahydrofolate dehydrogenase</fullName>
            <ecNumber evidence="11">1.5.1.5</ecNumber>
        </recommendedName>
    </domain>
    <domain>
        <recommendedName>
            <fullName evidence="11">Methenyltetrahydrofolate cyclohydrolase</fullName>
            <ecNumber evidence="11">3.5.4.9</ecNumber>
        </recommendedName>
    </domain>
</protein>
<dbReference type="EC" id="3.5.4.9" evidence="11"/>
<gene>
    <name evidence="11" type="primary">folD</name>
    <name evidence="14" type="ORF">CO172_03320</name>
</gene>
<dbReference type="FunFam" id="3.40.50.10860:FF:000005">
    <property type="entry name" value="C-1-tetrahydrofolate synthase, cytoplasmic, putative"/>
    <property type="match status" value="1"/>
</dbReference>
<dbReference type="GO" id="GO:0004488">
    <property type="term" value="F:methylenetetrahydrofolate dehydrogenase (NADP+) activity"/>
    <property type="evidence" value="ECO:0007669"/>
    <property type="project" value="UniProtKB-UniRule"/>
</dbReference>
<comment type="similarity">
    <text evidence="11">Belongs to the tetrahydrofolate dehydrogenase/cyclohydrolase family.</text>
</comment>
<feature type="binding site" evidence="11">
    <location>
        <position position="224"/>
    </location>
    <ligand>
        <name>NADP(+)</name>
        <dbReference type="ChEBI" id="CHEBI:58349"/>
    </ligand>
</feature>
<evidence type="ECO:0000256" key="9">
    <source>
        <dbReference type="ARBA" id="ARBA00023167"/>
    </source>
</evidence>
<dbReference type="SUPFAM" id="SSF53223">
    <property type="entry name" value="Aminoacid dehydrogenase-like, N-terminal domain"/>
    <property type="match status" value="1"/>
</dbReference>
<evidence type="ECO:0000313" key="15">
    <source>
        <dbReference type="Proteomes" id="UP000229749"/>
    </source>
</evidence>
<dbReference type="GO" id="GO:0006164">
    <property type="term" value="P:purine nucleotide biosynthetic process"/>
    <property type="evidence" value="ECO:0007669"/>
    <property type="project" value="UniProtKB-KW"/>
</dbReference>
<dbReference type="CDD" id="cd01080">
    <property type="entry name" value="NAD_bind_m-THF_DH_Cyclohyd"/>
    <property type="match status" value="1"/>
</dbReference>
<feature type="domain" description="Tetrahydrofolate dehydrogenase/cyclohydrolase NAD(P)-binding" evidence="13">
    <location>
        <begin position="133"/>
        <end position="272"/>
    </location>
</feature>
<dbReference type="PANTHER" id="PTHR48099">
    <property type="entry name" value="C-1-TETRAHYDROFOLATE SYNTHASE, CYTOPLASMIC-RELATED"/>
    <property type="match status" value="1"/>
</dbReference>
<dbReference type="AlphaFoldDB" id="A0A2M7XGF4"/>
<comment type="catalytic activity">
    <reaction evidence="11">
        <text>(6R)-5,10-methylene-5,6,7,8-tetrahydrofolate + NADP(+) = (6R)-5,10-methenyltetrahydrofolate + NADPH</text>
        <dbReference type="Rhea" id="RHEA:22812"/>
        <dbReference type="ChEBI" id="CHEBI:15636"/>
        <dbReference type="ChEBI" id="CHEBI:57455"/>
        <dbReference type="ChEBI" id="CHEBI:57783"/>
        <dbReference type="ChEBI" id="CHEBI:58349"/>
        <dbReference type="EC" id="1.5.1.5"/>
    </reaction>
</comment>
<dbReference type="GO" id="GO:0000105">
    <property type="term" value="P:L-histidine biosynthetic process"/>
    <property type="evidence" value="ECO:0007669"/>
    <property type="project" value="UniProtKB-KW"/>
</dbReference>
<feature type="domain" description="Tetrahydrofolate dehydrogenase/cyclohydrolase catalytic" evidence="12">
    <location>
        <begin position="4"/>
        <end position="114"/>
    </location>
</feature>
<comment type="caution">
    <text evidence="11">Lacks conserved residue(s) required for the propagation of feature annotation.</text>
</comment>
<evidence type="ECO:0000259" key="13">
    <source>
        <dbReference type="Pfam" id="PF02882"/>
    </source>
</evidence>
<dbReference type="GO" id="GO:0035999">
    <property type="term" value="P:tetrahydrofolate interconversion"/>
    <property type="evidence" value="ECO:0007669"/>
    <property type="project" value="UniProtKB-UniRule"/>
</dbReference>
<keyword evidence="4 11" id="KW-0658">Purine biosynthesis</keyword>
<evidence type="ECO:0000313" key="14">
    <source>
        <dbReference type="EMBL" id="PJA46958.1"/>
    </source>
</evidence>
<keyword evidence="6 11" id="KW-0521">NADP</keyword>
<dbReference type="HAMAP" id="MF_01576">
    <property type="entry name" value="THF_DHG_CYH"/>
    <property type="match status" value="1"/>
</dbReference>
<dbReference type="PANTHER" id="PTHR48099:SF5">
    <property type="entry name" value="C-1-TETRAHYDROFOLATE SYNTHASE, CYTOPLASMIC"/>
    <property type="match status" value="1"/>
</dbReference>
<keyword evidence="10 11" id="KW-0511">Multifunctional enzyme</keyword>
<keyword evidence="7 11" id="KW-0560">Oxidoreductase</keyword>
<evidence type="ECO:0000256" key="6">
    <source>
        <dbReference type="ARBA" id="ARBA00022857"/>
    </source>
</evidence>
<dbReference type="Gene3D" id="3.40.50.10860">
    <property type="entry name" value="Leucine Dehydrogenase, chain A, domain 1"/>
    <property type="match status" value="1"/>
</dbReference>
<dbReference type="GO" id="GO:0004477">
    <property type="term" value="F:methenyltetrahydrofolate cyclohydrolase activity"/>
    <property type="evidence" value="ECO:0007669"/>
    <property type="project" value="UniProtKB-UniRule"/>
</dbReference>
<keyword evidence="8 11" id="KW-0368">Histidine biosynthesis</keyword>
<dbReference type="EMBL" id="PFWS01000052">
    <property type="protein sequence ID" value="PJA46958.1"/>
    <property type="molecule type" value="Genomic_DNA"/>
</dbReference>
<dbReference type="GO" id="GO:0005829">
    <property type="term" value="C:cytosol"/>
    <property type="evidence" value="ECO:0007669"/>
    <property type="project" value="TreeGrafter"/>
</dbReference>
<dbReference type="InterPro" id="IPR000672">
    <property type="entry name" value="THF_DH/CycHdrlase"/>
</dbReference>
<evidence type="ECO:0000256" key="5">
    <source>
        <dbReference type="ARBA" id="ARBA00022801"/>
    </source>
</evidence>
<dbReference type="UniPathway" id="UPA00193"/>
<evidence type="ECO:0000259" key="12">
    <source>
        <dbReference type="Pfam" id="PF00763"/>
    </source>
</evidence>
<keyword evidence="11" id="KW-0028">Amino-acid biosynthesis</keyword>
<comment type="catalytic activity">
    <reaction evidence="11">
        <text>(6R)-5,10-methenyltetrahydrofolate + H2O = (6R)-10-formyltetrahydrofolate + H(+)</text>
        <dbReference type="Rhea" id="RHEA:23700"/>
        <dbReference type="ChEBI" id="CHEBI:15377"/>
        <dbReference type="ChEBI" id="CHEBI:15378"/>
        <dbReference type="ChEBI" id="CHEBI:57455"/>
        <dbReference type="ChEBI" id="CHEBI:195366"/>
        <dbReference type="EC" id="3.5.4.9"/>
    </reaction>
</comment>
<comment type="pathway">
    <text evidence="1 11">One-carbon metabolism; tetrahydrofolate interconversion.</text>
</comment>
<name>A0A2M7XGF4_9BACT</name>
<comment type="subunit">
    <text evidence="2 11">Homodimer.</text>
</comment>
<accession>A0A2M7XGF4</accession>
<keyword evidence="5 11" id="KW-0378">Hydrolase</keyword>
<dbReference type="PROSITE" id="PS00767">
    <property type="entry name" value="THF_DHG_CYH_2"/>
    <property type="match status" value="1"/>
</dbReference>
<evidence type="ECO:0000256" key="10">
    <source>
        <dbReference type="ARBA" id="ARBA00023268"/>
    </source>
</evidence>
<reference evidence="15" key="1">
    <citation type="submission" date="2017-09" db="EMBL/GenBank/DDBJ databases">
        <title>Depth-based differentiation of microbial function through sediment-hosted aquifers and enrichment of novel symbionts in the deep terrestrial subsurface.</title>
        <authorList>
            <person name="Probst A.J."/>
            <person name="Ladd B."/>
            <person name="Jarett J.K."/>
            <person name="Geller-Mcgrath D.E."/>
            <person name="Sieber C.M.K."/>
            <person name="Emerson J.B."/>
            <person name="Anantharaman K."/>
            <person name="Thomas B.C."/>
            <person name="Malmstrom R."/>
            <person name="Stieglmeier M."/>
            <person name="Klingl A."/>
            <person name="Woyke T."/>
            <person name="Ryan C.M."/>
            <person name="Banfield J.F."/>
        </authorList>
    </citation>
    <scope>NUCLEOTIDE SEQUENCE [LARGE SCALE GENOMIC DNA]</scope>
</reference>
<organism evidence="14 15">
    <name type="scientific">Candidatus Uhrbacteria bacterium CG_4_9_14_3_um_filter_36_7</name>
    <dbReference type="NCBI Taxonomy" id="1975033"/>
    <lineage>
        <taxon>Bacteria</taxon>
        <taxon>Candidatus Uhriibacteriota</taxon>
    </lineage>
</organism>
<keyword evidence="9 11" id="KW-0486">Methionine biosynthesis</keyword>
<dbReference type="Pfam" id="PF00763">
    <property type="entry name" value="THF_DHG_CYH"/>
    <property type="match status" value="1"/>
</dbReference>
<evidence type="ECO:0000256" key="3">
    <source>
        <dbReference type="ARBA" id="ARBA00022563"/>
    </source>
</evidence>
<evidence type="ECO:0000256" key="11">
    <source>
        <dbReference type="HAMAP-Rule" id="MF_01576"/>
    </source>
</evidence>
<dbReference type="Proteomes" id="UP000229749">
    <property type="component" value="Unassembled WGS sequence"/>
</dbReference>
<dbReference type="InterPro" id="IPR020630">
    <property type="entry name" value="THF_DH/CycHdrlase_cat_dom"/>
</dbReference>
<dbReference type="InterPro" id="IPR036291">
    <property type="entry name" value="NAD(P)-bd_dom_sf"/>
</dbReference>
<proteinExistence type="inferred from homology"/>
<dbReference type="GO" id="GO:0009086">
    <property type="term" value="P:methionine biosynthetic process"/>
    <property type="evidence" value="ECO:0007669"/>
    <property type="project" value="UniProtKB-KW"/>
</dbReference>
<evidence type="ECO:0000256" key="4">
    <source>
        <dbReference type="ARBA" id="ARBA00022755"/>
    </source>
</evidence>
<evidence type="ECO:0000256" key="8">
    <source>
        <dbReference type="ARBA" id="ARBA00023102"/>
    </source>
</evidence>
<keyword evidence="3 11" id="KW-0554">One-carbon metabolism</keyword>
<dbReference type="EC" id="1.5.1.5" evidence="11"/>